<name>A0A261AKQ6_CAERE</name>
<dbReference type="STRING" id="31234.E3M5G3"/>
<dbReference type="EMBL" id="NMWX01000006">
    <property type="protein sequence ID" value="OZF98115.1"/>
    <property type="molecule type" value="Genomic_DNA"/>
</dbReference>
<comment type="caution">
    <text evidence="1">The sequence shown here is derived from an EMBL/GenBank/DDBJ whole genome shotgun (WGS) entry which is preliminary data.</text>
</comment>
<dbReference type="CTD" id="9799845"/>
<dbReference type="HOGENOM" id="CLU_1230920_0_0_1"/>
<feature type="non-terminal residue" evidence="1">
    <location>
        <position position="1"/>
    </location>
</feature>
<dbReference type="Proteomes" id="UP000216624">
    <property type="component" value="Unassembled WGS sequence"/>
</dbReference>
<gene>
    <name evidence="1" type="ORF">FL82_03089</name>
</gene>
<evidence type="ECO:0000313" key="1">
    <source>
        <dbReference type="EMBL" id="OZF98115.1"/>
    </source>
</evidence>
<organism evidence="1 2">
    <name type="scientific">Caenorhabditis remanei</name>
    <name type="common">Caenorhabditis vulgaris</name>
    <dbReference type="NCBI Taxonomy" id="31234"/>
    <lineage>
        <taxon>Eukaryota</taxon>
        <taxon>Metazoa</taxon>
        <taxon>Ecdysozoa</taxon>
        <taxon>Nematoda</taxon>
        <taxon>Chromadorea</taxon>
        <taxon>Rhabditida</taxon>
        <taxon>Rhabditina</taxon>
        <taxon>Rhabditomorpha</taxon>
        <taxon>Rhabditoidea</taxon>
        <taxon>Rhabditidae</taxon>
        <taxon>Peloderinae</taxon>
        <taxon>Caenorhabditis</taxon>
    </lineage>
</organism>
<proteinExistence type="predicted"/>
<keyword evidence="2" id="KW-1185">Reference proteome</keyword>
<evidence type="ECO:0000313" key="2">
    <source>
        <dbReference type="Proteomes" id="UP000216624"/>
    </source>
</evidence>
<sequence>MYTNNQTNNAVRPADSSSSYSQMEDTPSVHQQNTFNITINFVNAPNAPLPPPEQAVPMIHNLICQQMKDLMKEERRRSNARRRSSRRHSRHFPQPPPPQNPAVSNDELSDDVTQKESVVESVKSTRNPETKKTPRYSDESPEIEKKIRYRLVPKRNLKDDELPKKRYSEGGRRRREHEDLRHLNSLEPVAERHEEQKREKARRRSVLE</sequence>
<protein>
    <submittedName>
        <fullName evidence="1">Uncharacterized protein</fullName>
    </submittedName>
</protein>
<dbReference type="OrthoDB" id="5862653at2759"/>
<reference evidence="1" key="1">
    <citation type="submission" date="2017-08" db="EMBL/GenBank/DDBJ databases">
        <authorList>
            <person name="de Groot N.N."/>
        </authorList>
    </citation>
    <scope>NUCLEOTIDE SEQUENCE [LARGE SCALE GENOMIC DNA]</scope>
    <source>
        <strain evidence="1">PX439</strain>
    </source>
</reference>
<dbReference type="KEGG" id="crq:GCK72_014965"/>
<accession>A0A261AKQ6</accession>